<dbReference type="GO" id="GO:0015948">
    <property type="term" value="P:methanogenesis"/>
    <property type="evidence" value="ECO:0007669"/>
    <property type="project" value="InterPro"/>
</dbReference>
<reference evidence="4" key="1">
    <citation type="submission" date="2018-06" db="EMBL/GenBank/DDBJ databases">
        <authorList>
            <person name="Zhirakovskaya E."/>
        </authorList>
    </citation>
    <scope>NUCLEOTIDE SEQUENCE</scope>
</reference>
<dbReference type="Pfam" id="PF06253">
    <property type="entry name" value="MTTB"/>
    <property type="match status" value="1"/>
</dbReference>
<dbReference type="GO" id="GO:0032259">
    <property type="term" value="P:methylation"/>
    <property type="evidence" value="ECO:0007669"/>
    <property type="project" value="UniProtKB-KW"/>
</dbReference>
<dbReference type="EMBL" id="UOEC01000015">
    <property type="protein sequence ID" value="VAV86883.1"/>
    <property type="molecule type" value="Genomic_DNA"/>
</dbReference>
<keyword evidence="3 4" id="KW-0808">Transferase</keyword>
<dbReference type="GO" id="GO:0008168">
    <property type="term" value="F:methyltransferase activity"/>
    <property type="evidence" value="ECO:0007669"/>
    <property type="project" value="UniProtKB-KW"/>
</dbReference>
<dbReference type="Gene3D" id="3.20.20.480">
    <property type="entry name" value="Trimethylamine methyltransferase-like"/>
    <property type="match status" value="1"/>
</dbReference>
<sequence length="528" mass="58136">MTLTTKNYGVDIVARRPRNRRGRRRSTTDENSVSQVAQLPWKQPQLRFPPLELVSSDELESLHLASLEILKDIGMEFMSPDARELLKKAGADVNETTHMVHFDPDMVTETIKTAPSNFRLHARNPLKHLEIGGPYIANSCVSSPPNASDMDSGRRSGNTADFQNLLRLSQYFNIIHLIGGYPVEPIDRHVSTRHLHCTRDMITLTDKVISGYCLDRNAIRDVIEMTRISRQLTNEQLDQEPSLISVINTNSPLKFDGAMLDGIIEMSARNQVIVITPFTLAGAMAPVTLAGALAQQNAEALAGMVMTQLVRPGSPVVYGGFTSNVDMKSGAPAFGTPEYMKTTVIGGQLARRYNVPYRTSGVSASNTVDAQAAYETVFSLWGTTMGGGNVIKHAAGWMEGGLVASYEKLVLDVDLLQMVSQFLEPVVVDDATLGLDAIVEAGVGGHFFGTAHTQARYKDAFYAPIISDWRNFENWEEGGSPQSWQKANKVWKQVLEVYEEPPVDATMLEELDAFIAKRVEEGGIATDF</sequence>
<accession>A0A3B0RQR5</accession>
<comment type="similarity">
    <text evidence="1">Belongs to the trimethylamine methyltransferase family.</text>
</comment>
<protein>
    <submittedName>
        <fullName evidence="4">Trimethylamine methyltransferase family protein</fullName>
    </submittedName>
</protein>
<evidence type="ECO:0000256" key="1">
    <source>
        <dbReference type="ARBA" id="ARBA00007137"/>
    </source>
</evidence>
<organism evidence="4">
    <name type="scientific">hydrothermal vent metagenome</name>
    <dbReference type="NCBI Taxonomy" id="652676"/>
    <lineage>
        <taxon>unclassified sequences</taxon>
        <taxon>metagenomes</taxon>
        <taxon>ecological metagenomes</taxon>
    </lineage>
</organism>
<evidence type="ECO:0000313" key="4">
    <source>
        <dbReference type="EMBL" id="VAV86883.1"/>
    </source>
</evidence>
<dbReference type="AlphaFoldDB" id="A0A3B0RQR5"/>
<dbReference type="PIRSF" id="PIRSF037567">
    <property type="entry name" value="MTTB_MeTrfase"/>
    <property type="match status" value="1"/>
</dbReference>
<dbReference type="InterPro" id="IPR038601">
    <property type="entry name" value="MttB-like_sf"/>
</dbReference>
<proteinExistence type="inferred from homology"/>
<evidence type="ECO:0000256" key="3">
    <source>
        <dbReference type="ARBA" id="ARBA00022679"/>
    </source>
</evidence>
<name>A0A3B0RQR5_9ZZZZ</name>
<dbReference type="InterPro" id="IPR010426">
    <property type="entry name" value="MTTB_MeTrfase"/>
</dbReference>
<gene>
    <name evidence="4" type="ORF">MNBD_ALPHA08-1885</name>
</gene>
<keyword evidence="2 4" id="KW-0489">Methyltransferase</keyword>
<evidence type="ECO:0000256" key="2">
    <source>
        <dbReference type="ARBA" id="ARBA00022603"/>
    </source>
</evidence>